<dbReference type="eggNOG" id="ENOG502ZF2Z">
    <property type="taxonomic scope" value="Bacteria"/>
</dbReference>
<dbReference type="AlphaFoldDB" id="A0A0K0HF36"/>
<proteinExistence type="predicted"/>
<dbReference type="EMBL" id="FR877557">
    <property type="protein sequence ID" value="CCC32006.1"/>
    <property type="molecule type" value="Genomic_DNA"/>
</dbReference>
<evidence type="ECO:0000313" key="3">
    <source>
        <dbReference type="Proteomes" id="UP000000289"/>
    </source>
</evidence>
<dbReference type="KEGG" id="sbg:SBG_2952"/>
<feature type="domain" description="Tli3-like" evidence="1">
    <location>
        <begin position="28"/>
        <end position="125"/>
    </location>
</feature>
<sequence>MNITHVIAITLGISLLTACHADNRKSRKPPVQVVYRFDDHRYLELEGFYCQGGLVYVDTQRDIRSRIYDVSDGYRIFTKTFIHPSERYIAIMSYEAGAFTVSKDYGQTWGVASYSPGGGAKRYGSWPPLRETIDSFTVVNDQGFLLTKQGDLYISSKPFDDPRLQPGGEGIDYVYDGEKHHLRPRNNGTNDNSYWGKNYTSWASASGPNAWLTFSEETNWQGIPNKVPEVKNYTGWDHMRCDPDLGLPASERGK</sequence>
<evidence type="ECO:0000313" key="2">
    <source>
        <dbReference type="EMBL" id="CCC32006.1"/>
    </source>
</evidence>
<dbReference type="RefSeq" id="WP_001027767.1">
    <property type="nucleotide sequence ID" value="NC_015761.1"/>
</dbReference>
<gene>
    <name evidence="2" type="ordered locus">SBG_2952</name>
</gene>
<dbReference type="Pfam" id="PF24316">
    <property type="entry name" value="Tli3"/>
    <property type="match status" value="1"/>
</dbReference>
<dbReference type="Proteomes" id="UP000000289">
    <property type="component" value="Chromosome"/>
</dbReference>
<organism evidence="2 3">
    <name type="scientific">Salmonella bongori (strain ATCC 43975 / DSM 13772 / NCTC 12419)</name>
    <dbReference type="NCBI Taxonomy" id="218493"/>
    <lineage>
        <taxon>Bacteria</taxon>
        <taxon>Pseudomonadati</taxon>
        <taxon>Pseudomonadota</taxon>
        <taxon>Gammaproteobacteria</taxon>
        <taxon>Enterobacterales</taxon>
        <taxon>Enterobacteriaceae</taxon>
        <taxon>Salmonella</taxon>
    </lineage>
</organism>
<accession>A0A0K0HF36</accession>
<evidence type="ECO:0000259" key="1">
    <source>
        <dbReference type="Pfam" id="PF24316"/>
    </source>
</evidence>
<reference evidence="2 3" key="1">
    <citation type="journal article" date="2011" name="PLoS Pathog.">
        <title>Salmonella bongori provides insights into the evolution of the Salmonellae.</title>
        <authorList>
            <person name="Fookes M."/>
            <person name="Schroeder G.N."/>
            <person name="Langridge G.C."/>
            <person name="Blondel C.J."/>
            <person name="Mammina C."/>
            <person name="Connor T.R."/>
            <person name="Seth-Smith H."/>
            <person name="Vernikos G.S."/>
            <person name="Robinson K.S."/>
            <person name="Sanders M."/>
            <person name="Petty N.K."/>
            <person name="Kingsley R.A."/>
            <person name="Baumler A.J."/>
            <person name="Nuccio S.P."/>
            <person name="Contreras I."/>
            <person name="Santiviago C.A."/>
            <person name="Maskell D."/>
            <person name="Barrow P."/>
            <person name="Humphrey T."/>
            <person name="Nastasi A."/>
            <person name="Roberts M."/>
            <person name="Frankel G."/>
            <person name="Parkhill J."/>
            <person name="Dougan G."/>
            <person name="Thomson N.R."/>
        </authorList>
    </citation>
    <scope>NUCLEOTIDE SEQUENCE [LARGE SCALE GENOMIC DNA]</scope>
    <source>
        <strain evidence="3">ATCC 43975 / DSM 13772 / NCTC 12419</strain>
    </source>
</reference>
<name>A0A0K0HF36_SALBC</name>
<protein>
    <submittedName>
        <fullName evidence="2">Putative exported protein</fullName>
    </submittedName>
</protein>
<dbReference type="GeneID" id="44981967"/>
<dbReference type="InterPro" id="IPR057562">
    <property type="entry name" value="Tli3-like_dom"/>
</dbReference>